<gene>
    <name evidence="3" type="ORF">B0H15DRAFT_943544</name>
</gene>
<sequence length="235" mass="27042">MKYEKDPVAAAAQALAEAMDQAQRAISAARSEASPAVEAATLALAASQKECQTHLARISDLERASHEYRQKCDRLATERDIARESTSARDRRVRELQLRVSHLEQFRREEREALNKERVAVEEMRLKTDQVQDTIATDRANLRKERAKFEKERTAPRDSRLYAVRELKRTVTALQAELERHEHALNTSDDESPHKRRRANEKSTADTPQEAPKTLEPLRRHPYPRDRVAYITLPS</sequence>
<evidence type="ECO:0000313" key="3">
    <source>
        <dbReference type="EMBL" id="KAJ7101217.1"/>
    </source>
</evidence>
<keyword evidence="1" id="KW-0175">Coiled coil</keyword>
<evidence type="ECO:0000313" key="4">
    <source>
        <dbReference type="Proteomes" id="UP001222325"/>
    </source>
</evidence>
<dbReference type="EMBL" id="JARJCN010000004">
    <property type="protein sequence ID" value="KAJ7101217.1"/>
    <property type="molecule type" value="Genomic_DNA"/>
</dbReference>
<evidence type="ECO:0000256" key="2">
    <source>
        <dbReference type="SAM" id="MobiDB-lite"/>
    </source>
</evidence>
<dbReference type="AlphaFoldDB" id="A0AAD6ULV1"/>
<keyword evidence="4" id="KW-1185">Reference proteome</keyword>
<name>A0AAD6ULV1_9AGAR</name>
<dbReference type="Proteomes" id="UP001222325">
    <property type="component" value="Unassembled WGS sequence"/>
</dbReference>
<feature type="region of interest" description="Disordered" evidence="2">
    <location>
        <begin position="178"/>
        <end position="235"/>
    </location>
</feature>
<protein>
    <submittedName>
        <fullName evidence="3">Uncharacterized protein</fullName>
    </submittedName>
</protein>
<evidence type="ECO:0000256" key="1">
    <source>
        <dbReference type="SAM" id="Coils"/>
    </source>
</evidence>
<comment type="caution">
    <text evidence="3">The sequence shown here is derived from an EMBL/GenBank/DDBJ whole genome shotgun (WGS) entry which is preliminary data.</text>
</comment>
<feature type="compositionally biased region" description="Basic and acidic residues" evidence="2">
    <location>
        <begin position="216"/>
        <end position="228"/>
    </location>
</feature>
<reference evidence="3" key="1">
    <citation type="submission" date="2023-03" db="EMBL/GenBank/DDBJ databases">
        <title>Massive genome expansion in bonnet fungi (Mycena s.s.) driven by repeated elements and novel gene families across ecological guilds.</title>
        <authorList>
            <consortium name="Lawrence Berkeley National Laboratory"/>
            <person name="Harder C.B."/>
            <person name="Miyauchi S."/>
            <person name="Viragh M."/>
            <person name="Kuo A."/>
            <person name="Thoen E."/>
            <person name="Andreopoulos B."/>
            <person name="Lu D."/>
            <person name="Skrede I."/>
            <person name="Drula E."/>
            <person name="Henrissat B."/>
            <person name="Morin E."/>
            <person name="Kohler A."/>
            <person name="Barry K."/>
            <person name="LaButti K."/>
            <person name="Morin E."/>
            <person name="Salamov A."/>
            <person name="Lipzen A."/>
            <person name="Mereny Z."/>
            <person name="Hegedus B."/>
            <person name="Baldrian P."/>
            <person name="Stursova M."/>
            <person name="Weitz H."/>
            <person name="Taylor A."/>
            <person name="Grigoriev I.V."/>
            <person name="Nagy L.G."/>
            <person name="Martin F."/>
            <person name="Kauserud H."/>
        </authorList>
    </citation>
    <scope>NUCLEOTIDE SEQUENCE</scope>
    <source>
        <strain evidence="3">CBHHK173m</strain>
    </source>
</reference>
<proteinExistence type="predicted"/>
<accession>A0AAD6ULV1</accession>
<organism evidence="3 4">
    <name type="scientific">Mycena belliarum</name>
    <dbReference type="NCBI Taxonomy" id="1033014"/>
    <lineage>
        <taxon>Eukaryota</taxon>
        <taxon>Fungi</taxon>
        <taxon>Dikarya</taxon>
        <taxon>Basidiomycota</taxon>
        <taxon>Agaricomycotina</taxon>
        <taxon>Agaricomycetes</taxon>
        <taxon>Agaricomycetidae</taxon>
        <taxon>Agaricales</taxon>
        <taxon>Marasmiineae</taxon>
        <taxon>Mycenaceae</taxon>
        <taxon>Mycena</taxon>
    </lineage>
</organism>
<feature type="coiled-coil region" evidence="1">
    <location>
        <begin position="12"/>
        <end position="78"/>
    </location>
</feature>